<evidence type="ECO:0000256" key="1">
    <source>
        <dbReference type="SAM" id="Coils"/>
    </source>
</evidence>
<evidence type="ECO:0000313" key="2">
    <source>
        <dbReference type="EMBL" id="KAK3291343.1"/>
    </source>
</evidence>
<dbReference type="AlphaFoldDB" id="A0AAE0H7D7"/>
<dbReference type="Gene3D" id="1.20.5.340">
    <property type="match status" value="1"/>
</dbReference>
<feature type="coiled-coil region" evidence="1">
    <location>
        <begin position="70"/>
        <end position="104"/>
    </location>
</feature>
<dbReference type="EMBL" id="JAUEPN010000010">
    <property type="protein sequence ID" value="KAK3291343.1"/>
    <property type="molecule type" value="Genomic_DNA"/>
</dbReference>
<name>A0AAE0H7D7_9PEZI</name>
<organism evidence="2 3">
    <name type="scientific">Chaetomium fimeti</name>
    <dbReference type="NCBI Taxonomy" id="1854472"/>
    <lineage>
        <taxon>Eukaryota</taxon>
        <taxon>Fungi</taxon>
        <taxon>Dikarya</taxon>
        <taxon>Ascomycota</taxon>
        <taxon>Pezizomycotina</taxon>
        <taxon>Sordariomycetes</taxon>
        <taxon>Sordariomycetidae</taxon>
        <taxon>Sordariales</taxon>
        <taxon>Chaetomiaceae</taxon>
        <taxon>Chaetomium</taxon>
    </lineage>
</organism>
<protein>
    <submittedName>
        <fullName evidence="2">Uncharacterized protein</fullName>
    </submittedName>
</protein>
<dbReference type="GeneID" id="87843873"/>
<keyword evidence="1" id="KW-0175">Coiled coil</keyword>
<dbReference type="Proteomes" id="UP001278766">
    <property type="component" value="Unassembled WGS sequence"/>
</dbReference>
<sequence length="130" mass="14815">MATKAPVPKHPYPDKPPIYKKATKIDAGIHAENLSNVYKTTRDVALELKRELEPHLKKAKDRVCALVQEVNNLRQQIRDLKTELKQVKDELKAAKDALLAANTSTLHPTLLMIDDDPAEWHKKDEDTQPY</sequence>
<proteinExistence type="predicted"/>
<evidence type="ECO:0000313" key="3">
    <source>
        <dbReference type="Proteomes" id="UP001278766"/>
    </source>
</evidence>
<reference evidence="2" key="1">
    <citation type="journal article" date="2023" name="Mol. Phylogenet. Evol.">
        <title>Genome-scale phylogeny and comparative genomics of the fungal order Sordariales.</title>
        <authorList>
            <person name="Hensen N."/>
            <person name="Bonometti L."/>
            <person name="Westerberg I."/>
            <person name="Brannstrom I.O."/>
            <person name="Guillou S."/>
            <person name="Cros-Aarteil S."/>
            <person name="Calhoun S."/>
            <person name="Haridas S."/>
            <person name="Kuo A."/>
            <person name="Mondo S."/>
            <person name="Pangilinan J."/>
            <person name="Riley R."/>
            <person name="LaButti K."/>
            <person name="Andreopoulos B."/>
            <person name="Lipzen A."/>
            <person name="Chen C."/>
            <person name="Yan M."/>
            <person name="Daum C."/>
            <person name="Ng V."/>
            <person name="Clum A."/>
            <person name="Steindorff A."/>
            <person name="Ohm R.A."/>
            <person name="Martin F."/>
            <person name="Silar P."/>
            <person name="Natvig D.O."/>
            <person name="Lalanne C."/>
            <person name="Gautier V."/>
            <person name="Ament-Velasquez S.L."/>
            <person name="Kruys A."/>
            <person name="Hutchinson M.I."/>
            <person name="Powell A.J."/>
            <person name="Barry K."/>
            <person name="Miller A.N."/>
            <person name="Grigoriev I.V."/>
            <person name="Debuchy R."/>
            <person name="Gladieux P."/>
            <person name="Hiltunen Thoren M."/>
            <person name="Johannesson H."/>
        </authorList>
    </citation>
    <scope>NUCLEOTIDE SEQUENCE</scope>
    <source>
        <strain evidence="2">CBS 168.71</strain>
    </source>
</reference>
<accession>A0AAE0H7D7</accession>
<dbReference type="RefSeq" id="XP_062654857.1">
    <property type="nucleotide sequence ID" value="XM_062806925.1"/>
</dbReference>
<comment type="caution">
    <text evidence="2">The sequence shown here is derived from an EMBL/GenBank/DDBJ whole genome shotgun (WGS) entry which is preliminary data.</text>
</comment>
<keyword evidence="3" id="KW-1185">Reference proteome</keyword>
<reference evidence="2" key="2">
    <citation type="submission" date="2023-06" db="EMBL/GenBank/DDBJ databases">
        <authorList>
            <consortium name="Lawrence Berkeley National Laboratory"/>
            <person name="Haridas S."/>
            <person name="Hensen N."/>
            <person name="Bonometti L."/>
            <person name="Westerberg I."/>
            <person name="Brannstrom I.O."/>
            <person name="Guillou S."/>
            <person name="Cros-Aarteil S."/>
            <person name="Calhoun S."/>
            <person name="Kuo A."/>
            <person name="Mondo S."/>
            <person name="Pangilinan J."/>
            <person name="Riley R."/>
            <person name="Labutti K."/>
            <person name="Andreopoulos B."/>
            <person name="Lipzen A."/>
            <person name="Chen C."/>
            <person name="Yanf M."/>
            <person name="Daum C."/>
            <person name="Ng V."/>
            <person name="Clum A."/>
            <person name="Steindorff A."/>
            <person name="Ohm R."/>
            <person name="Martin F."/>
            <person name="Silar P."/>
            <person name="Natvig D."/>
            <person name="Lalanne C."/>
            <person name="Gautier V."/>
            <person name="Ament-Velasquez S.L."/>
            <person name="Kruys A."/>
            <person name="Hutchinson M.I."/>
            <person name="Powell A.J."/>
            <person name="Barry K."/>
            <person name="Miller A.N."/>
            <person name="Grigoriev I.V."/>
            <person name="Debuchy R."/>
            <person name="Gladieux P."/>
            <person name="Thoren M.H."/>
            <person name="Johannesson H."/>
        </authorList>
    </citation>
    <scope>NUCLEOTIDE SEQUENCE</scope>
    <source>
        <strain evidence="2">CBS 168.71</strain>
    </source>
</reference>
<gene>
    <name evidence="2" type="ORF">B0H64DRAFT_446571</name>
</gene>